<organism evidence="3 4">
    <name type="scientific">Phenylobacterium kunshanense</name>
    <dbReference type="NCBI Taxonomy" id="1445034"/>
    <lineage>
        <taxon>Bacteria</taxon>
        <taxon>Pseudomonadati</taxon>
        <taxon>Pseudomonadota</taxon>
        <taxon>Alphaproteobacteria</taxon>
        <taxon>Caulobacterales</taxon>
        <taxon>Caulobacteraceae</taxon>
        <taxon>Phenylobacterium</taxon>
    </lineage>
</organism>
<dbReference type="Gene3D" id="3.90.550.10">
    <property type="entry name" value="Spore Coat Polysaccharide Biosynthesis Protein SpsA, Chain A"/>
    <property type="match status" value="1"/>
</dbReference>
<dbReference type="OrthoDB" id="159246at2"/>
<dbReference type="Proteomes" id="UP000249524">
    <property type="component" value="Unassembled WGS sequence"/>
</dbReference>
<dbReference type="InterPro" id="IPR025877">
    <property type="entry name" value="MobA-like_NTP_Trfase"/>
</dbReference>
<keyword evidence="1" id="KW-0460">Magnesium</keyword>
<proteinExistence type="predicted"/>
<dbReference type="PANTHER" id="PTHR43777">
    <property type="entry name" value="MOLYBDENUM COFACTOR CYTIDYLYLTRANSFERASE"/>
    <property type="match status" value="1"/>
</dbReference>
<keyword evidence="4" id="KW-1185">Reference proteome</keyword>
<evidence type="ECO:0000259" key="2">
    <source>
        <dbReference type="Pfam" id="PF12804"/>
    </source>
</evidence>
<protein>
    <submittedName>
        <fullName evidence="3">GTP--adenosylcobinamide-phosphate guanylyltransferase</fullName>
    </submittedName>
</protein>
<dbReference type="InterPro" id="IPR029044">
    <property type="entry name" value="Nucleotide-diphossugar_trans"/>
</dbReference>
<dbReference type="PANTHER" id="PTHR43777:SF1">
    <property type="entry name" value="MOLYBDENUM COFACTOR CYTIDYLYLTRANSFERASE"/>
    <property type="match status" value="1"/>
</dbReference>
<dbReference type="GO" id="GO:0016779">
    <property type="term" value="F:nucleotidyltransferase activity"/>
    <property type="evidence" value="ECO:0007669"/>
    <property type="project" value="UniProtKB-KW"/>
</dbReference>
<dbReference type="RefSeq" id="WP_111277426.1">
    <property type="nucleotide sequence ID" value="NZ_QFYS01000009.1"/>
</dbReference>
<sequence length="250" mass="26494">MTGFSALVLAGSRGGADPVADYAGVPHKALIRLEGRTLLARVVEALREAGASRIAVIGGHPDVRAEAARLGVEPLDEAAGPSLSVLAGARSVGTPLLVTTADHALLDAAWVRRFLDDTPAGLDVAALVASRAAVEAAAPTTQRTWLRLSDGDWSGCNLFYLANDRALAVIDLWRRVEAERKRPWKMAQILGPGMLLRYATRRLSLRDAAIRLGRLAGVNAAIVETPYGLASVDVDKPADLDLVRRIVGEA</sequence>
<dbReference type="EMBL" id="QFYS01000009">
    <property type="protein sequence ID" value="RAK63061.1"/>
    <property type="molecule type" value="Genomic_DNA"/>
</dbReference>
<dbReference type="SUPFAM" id="SSF53448">
    <property type="entry name" value="Nucleotide-diphospho-sugar transferases"/>
    <property type="match status" value="1"/>
</dbReference>
<gene>
    <name evidence="3" type="ORF">DJ019_17465</name>
</gene>
<evidence type="ECO:0000313" key="3">
    <source>
        <dbReference type="EMBL" id="RAK63061.1"/>
    </source>
</evidence>
<evidence type="ECO:0000256" key="1">
    <source>
        <dbReference type="ARBA" id="ARBA00022842"/>
    </source>
</evidence>
<dbReference type="AlphaFoldDB" id="A0A328B9E6"/>
<feature type="domain" description="MobA-like NTP transferase" evidence="2">
    <location>
        <begin position="7"/>
        <end position="132"/>
    </location>
</feature>
<dbReference type="Pfam" id="PF12804">
    <property type="entry name" value="NTP_transf_3"/>
    <property type="match status" value="1"/>
</dbReference>
<keyword evidence="3" id="KW-0548">Nucleotidyltransferase</keyword>
<accession>A0A328B9E6</accession>
<name>A0A328B9E6_9CAUL</name>
<reference evidence="3 4" key="1">
    <citation type="submission" date="2018-05" db="EMBL/GenBank/DDBJ databases">
        <authorList>
            <person name="Lanie J.A."/>
            <person name="Ng W.-L."/>
            <person name="Kazmierczak K.M."/>
            <person name="Andrzejewski T.M."/>
            <person name="Davidsen T.M."/>
            <person name="Wayne K.J."/>
            <person name="Tettelin H."/>
            <person name="Glass J.I."/>
            <person name="Rusch D."/>
            <person name="Podicherti R."/>
            <person name="Tsui H.-C.T."/>
            <person name="Winkler M.E."/>
        </authorList>
    </citation>
    <scope>NUCLEOTIDE SEQUENCE [LARGE SCALE GENOMIC DNA]</scope>
    <source>
        <strain evidence="3 4">BUT-10</strain>
    </source>
</reference>
<evidence type="ECO:0000313" key="4">
    <source>
        <dbReference type="Proteomes" id="UP000249524"/>
    </source>
</evidence>
<keyword evidence="3" id="KW-0808">Transferase</keyword>
<comment type="caution">
    <text evidence="3">The sequence shown here is derived from an EMBL/GenBank/DDBJ whole genome shotgun (WGS) entry which is preliminary data.</text>
</comment>